<dbReference type="InParanoid" id="A0A251U6H8"/>
<dbReference type="EMBL" id="MNCJ02000319">
    <property type="protein sequence ID" value="KAF5808495.1"/>
    <property type="molecule type" value="Genomic_DNA"/>
</dbReference>
<protein>
    <submittedName>
        <fullName evidence="2">Uncharacterized protein</fullName>
    </submittedName>
</protein>
<sequence length="88" mass="10363">MIFLPLQFSSPASLIRFFIYRILPTLFLPSAADVKKILPPTVFDLIFFNYQRILPPYSILNHQHQKNPKRCCPYLSSILKIRIDKNKN</sequence>
<organism evidence="2 3">
    <name type="scientific">Helianthus annuus</name>
    <name type="common">Common sunflower</name>
    <dbReference type="NCBI Taxonomy" id="4232"/>
    <lineage>
        <taxon>Eukaryota</taxon>
        <taxon>Viridiplantae</taxon>
        <taxon>Streptophyta</taxon>
        <taxon>Embryophyta</taxon>
        <taxon>Tracheophyta</taxon>
        <taxon>Spermatophyta</taxon>
        <taxon>Magnoliopsida</taxon>
        <taxon>eudicotyledons</taxon>
        <taxon>Gunneridae</taxon>
        <taxon>Pentapetalae</taxon>
        <taxon>asterids</taxon>
        <taxon>campanulids</taxon>
        <taxon>Asterales</taxon>
        <taxon>Asteraceae</taxon>
        <taxon>Asteroideae</taxon>
        <taxon>Heliantheae alliance</taxon>
        <taxon>Heliantheae</taxon>
        <taxon>Helianthus</taxon>
    </lineage>
</organism>
<dbReference type="Proteomes" id="UP000215914">
    <property type="component" value="Chromosome 8"/>
</dbReference>
<evidence type="ECO:0000313" key="3">
    <source>
        <dbReference type="Proteomes" id="UP000215914"/>
    </source>
</evidence>
<name>A0A251U6H8_HELAN</name>
<evidence type="ECO:0000313" key="2">
    <source>
        <dbReference type="EMBL" id="OTG18967.1"/>
    </source>
</evidence>
<gene>
    <name evidence="2" type="ORF">HannXRQ_Chr08g0228811</name>
    <name evidence="1" type="ORF">HanXRQr2_Chr04g0146041</name>
</gene>
<reference evidence="1 3" key="1">
    <citation type="journal article" date="2017" name="Nature">
        <title>The sunflower genome provides insights into oil metabolism, flowering and Asterid evolution.</title>
        <authorList>
            <person name="Badouin H."/>
            <person name="Gouzy J."/>
            <person name="Grassa C.J."/>
            <person name="Murat F."/>
            <person name="Staton S.E."/>
            <person name="Cottret L."/>
            <person name="Lelandais-Briere C."/>
            <person name="Owens G.L."/>
            <person name="Carrere S."/>
            <person name="Mayjonade B."/>
            <person name="Legrand L."/>
            <person name="Gill N."/>
            <person name="Kane N.C."/>
            <person name="Bowers J.E."/>
            <person name="Hubner S."/>
            <person name="Bellec A."/>
            <person name="Berard A."/>
            <person name="Berges H."/>
            <person name="Blanchet N."/>
            <person name="Boniface M.C."/>
            <person name="Brunel D."/>
            <person name="Catrice O."/>
            <person name="Chaidir N."/>
            <person name="Claudel C."/>
            <person name="Donnadieu C."/>
            <person name="Faraut T."/>
            <person name="Fievet G."/>
            <person name="Helmstetter N."/>
            <person name="King M."/>
            <person name="Knapp S.J."/>
            <person name="Lai Z."/>
            <person name="Le Paslier M.C."/>
            <person name="Lippi Y."/>
            <person name="Lorenzon L."/>
            <person name="Mandel J.R."/>
            <person name="Marage G."/>
            <person name="Marchand G."/>
            <person name="Marquand E."/>
            <person name="Bret-Mestries E."/>
            <person name="Morien E."/>
            <person name="Nambeesan S."/>
            <person name="Nguyen T."/>
            <person name="Pegot-Espagnet P."/>
            <person name="Pouilly N."/>
            <person name="Raftis F."/>
            <person name="Sallet E."/>
            <person name="Schiex T."/>
            <person name="Thomas J."/>
            <person name="Vandecasteele C."/>
            <person name="Vares D."/>
            <person name="Vear F."/>
            <person name="Vautrin S."/>
            <person name="Crespi M."/>
            <person name="Mangin B."/>
            <person name="Burke J.M."/>
            <person name="Salse J."/>
            <person name="Munos S."/>
            <person name="Vincourt P."/>
            <person name="Rieseberg L.H."/>
            <person name="Langlade N.B."/>
        </authorList>
    </citation>
    <scope>NUCLEOTIDE SEQUENCE [LARGE SCALE GENOMIC DNA]</scope>
    <source>
        <strain evidence="3">cv. SF193</strain>
        <tissue evidence="1">Leaves</tissue>
    </source>
</reference>
<dbReference type="EMBL" id="CM007897">
    <property type="protein sequence ID" value="OTG18967.1"/>
    <property type="molecule type" value="Genomic_DNA"/>
</dbReference>
<dbReference type="AlphaFoldDB" id="A0A251U6H8"/>
<reference evidence="1" key="3">
    <citation type="submission" date="2020-06" db="EMBL/GenBank/DDBJ databases">
        <title>Helianthus annuus Genome sequencing and assembly Release 2.</title>
        <authorList>
            <person name="Gouzy J."/>
            <person name="Langlade N."/>
            <person name="Munos S."/>
        </authorList>
    </citation>
    <scope>NUCLEOTIDE SEQUENCE</scope>
    <source>
        <tissue evidence="1">Leaves</tissue>
    </source>
</reference>
<proteinExistence type="predicted"/>
<accession>A0A251U6H8</accession>
<evidence type="ECO:0000313" key="1">
    <source>
        <dbReference type="EMBL" id="KAF5808495.1"/>
    </source>
</evidence>
<dbReference type="Gramene" id="mRNA:HanXRQr2_Chr04g0146041">
    <property type="protein sequence ID" value="CDS:HanXRQr2_Chr04g0146041.1"/>
    <property type="gene ID" value="HanXRQr2_Chr04g0146041"/>
</dbReference>
<reference evidence="2" key="2">
    <citation type="submission" date="2017-02" db="EMBL/GenBank/DDBJ databases">
        <title>Sunflower complete genome.</title>
        <authorList>
            <person name="Langlade N."/>
            <person name="Munos S."/>
        </authorList>
    </citation>
    <scope>NUCLEOTIDE SEQUENCE [LARGE SCALE GENOMIC DNA]</scope>
    <source>
        <tissue evidence="2">Leaves</tissue>
    </source>
</reference>
<keyword evidence="3" id="KW-1185">Reference proteome</keyword>